<name>A0A8S1F2X6_9PELO</name>
<organism evidence="2 3">
    <name type="scientific">Caenorhabditis bovis</name>
    <dbReference type="NCBI Taxonomy" id="2654633"/>
    <lineage>
        <taxon>Eukaryota</taxon>
        <taxon>Metazoa</taxon>
        <taxon>Ecdysozoa</taxon>
        <taxon>Nematoda</taxon>
        <taxon>Chromadorea</taxon>
        <taxon>Rhabditida</taxon>
        <taxon>Rhabditina</taxon>
        <taxon>Rhabditomorpha</taxon>
        <taxon>Rhabditoidea</taxon>
        <taxon>Rhabditidae</taxon>
        <taxon>Peloderinae</taxon>
        <taxon>Caenorhabditis</taxon>
    </lineage>
</organism>
<dbReference type="Pfam" id="PF05867">
    <property type="entry name" value="DUF851"/>
    <property type="match status" value="1"/>
</dbReference>
<dbReference type="EMBL" id="CADEPM010000006">
    <property type="protein sequence ID" value="CAB3407928.1"/>
    <property type="molecule type" value="Genomic_DNA"/>
</dbReference>
<dbReference type="Proteomes" id="UP000494206">
    <property type="component" value="Unassembled WGS sequence"/>
</dbReference>
<dbReference type="AlphaFoldDB" id="A0A8S1F2X6"/>
<accession>A0A8S1F2X6</accession>
<gene>
    <name evidence="2" type="ORF">CBOVIS_LOCUS9777</name>
</gene>
<keyword evidence="3" id="KW-1185">Reference proteome</keyword>
<feature type="compositionally biased region" description="Basic and acidic residues" evidence="1">
    <location>
        <begin position="25"/>
        <end position="36"/>
    </location>
</feature>
<sequence length="190" mass="21067">MEKSSAAGRIEKSVMAKPVGNSSKSKMERSKAEKSVIKLPKKSPDGSEPSSNIFTRTVKRFVSKPINEESVSRLVEKVIERSKRVPATAVRLGEDIFPSAKNMLEIPVVDLEKEVTCEEVGEQKTDMRLRVAIDPYAELGVLQSRDKAFFDKDVIFGNTLRSMINTTGGKSSAEHALIRLVDFQKAALNR</sequence>
<evidence type="ECO:0000256" key="1">
    <source>
        <dbReference type="SAM" id="MobiDB-lite"/>
    </source>
</evidence>
<feature type="compositionally biased region" description="Basic and acidic residues" evidence="1">
    <location>
        <begin position="1"/>
        <end position="14"/>
    </location>
</feature>
<evidence type="ECO:0000313" key="3">
    <source>
        <dbReference type="Proteomes" id="UP000494206"/>
    </source>
</evidence>
<reference evidence="2 3" key="1">
    <citation type="submission" date="2020-04" db="EMBL/GenBank/DDBJ databases">
        <authorList>
            <person name="Laetsch R D."/>
            <person name="Stevens L."/>
            <person name="Kumar S."/>
            <person name="Blaxter L. M."/>
        </authorList>
    </citation>
    <scope>NUCLEOTIDE SEQUENCE [LARGE SCALE GENOMIC DNA]</scope>
</reference>
<comment type="caution">
    <text evidence="2">The sequence shown here is derived from an EMBL/GenBank/DDBJ whole genome shotgun (WGS) entry which is preliminary data.</text>
</comment>
<proteinExistence type="predicted"/>
<dbReference type="InterPro" id="IPR008569">
    <property type="entry name" value="DUF851"/>
</dbReference>
<evidence type="ECO:0000313" key="2">
    <source>
        <dbReference type="EMBL" id="CAB3407928.1"/>
    </source>
</evidence>
<feature type="region of interest" description="Disordered" evidence="1">
    <location>
        <begin position="1"/>
        <end position="52"/>
    </location>
</feature>
<dbReference type="OrthoDB" id="5867859at2759"/>
<protein>
    <submittedName>
        <fullName evidence="2">Uncharacterized protein</fullName>
    </submittedName>
</protein>